<evidence type="ECO:0000313" key="2">
    <source>
        <dbReference type="EMBL" id="KAK1290444.1"/>
    </source>
</evidence>
<dbReference type="PANTHER" id="PTHR34657:SF4">
    <property type="entry name" value="EMBRYO SAC DEVELOPMENT ARREST 6"/>
    <property type="match status" value="1"/>
</dbReference>
<keyword evidence="3" id="KW-1185">Reference proteome</keyword>
<evidence type="ECO:0000256" key="1">
    <source>
        <dbReference type="SAM" id="MobiDB-lite"/>
    </source>
</evidence>
<dbReference type="EMBL" id="JAUJYO010000018">
    <property type="protein sequence ID" value="KAK1290444.1"/>
    <property type="molecule type" value="Genomic_DNA"/>
</dbReference>
<proteinExistence type="predicted"/>
<protein>
    <submittedName>
        <fullName evidence="2">Uncharacterized protein</fullName>
    </submittedName>
</protein>
<reference evidence="2" key="1">
    <citation type="journal article" date="2023" name="Nat. Commun.">
        <title>Diploid and tetraploid genomes of Acorus and the evolution of monocots.</title>
        <authorList>
            <person name="Ma L."/>
            <person name="Liu K.W."/>
            <person name="Li Z."/>
            <person name="Hsiao Y.Y."/>
            <person name="Qi Y."/>
            <person name="Fu T."/>
            <person name="Tang G.D."/>
            <person name="Zhang D."/>
            <person name="Sun W.H."/>
            <person name="Liu D.K."/>
            <person name="Li Y."/>
            <person name="Chen G.Z."/>
            <person name="Liu X.D."/>
            <person name="Liao X.Y."/>
            <person name="Jiang Y.T."/>
            <person name="Yu X."/>
            <person name="Hao Y."/>
            <person name="Huang J."/>
            <person name="Zhao X.W."/>
            <person name="Ke S."/>
            <person name="Chen Y.Y."/>
            <person name="Wu W.L."/>
            <person name="Hsu J.L."/>
            <person name="Lin Y.F."/>
            <person name="Huang M.D."/>
            <person name="Li C.Y."/>
            <person name="Huang L."/>
            <person name="Wang Z.W."/>
            <person name="Zhao X."/>
            <person name="Zhong W.Y."/>
            <person name="Peng D.H."/>
            <person name="Ahmad S."/>
            <person name="Lan S."/>
            <person name="Zhang J.S."/>
            <person name="Tsai W.C."/>
            <person name="Van de Peer Y."/>
            <person name="Liu Z.J."/>
        </authorList>
    </citation>
    <scope>NUCLEOTIDE SEQUENCE</scope>
    <source>
        <strain evidence="2">CP</strain>
    </source>
</reference>
<feature type="region of interest" description="Disordered" evidence="1">
    <location>
        <begin position="1"/>
        <end position="52"/>
    </location>
</feature>
<name>A0AAV9CPC2_ACOCL</name>
<feature type="region of interest" description="Disordered" evidence="1">
    <location>
        <begin position="81"/>
        <end position="110"/>
    </location>
</feature>
<dbReference type="Proteomes" id="UP001180020">
    <property type="component" value="Unassembled WGS sequence"/>
</dbReference>
<gene>
    <name evidence="2" type="ORF">QJS10_CPB18g01961</name>
</gene>
<feature type="compositionally biased region" description="Low complexity" evidence="1">
    <location>
        <begin position="81"/>
        <end position="94"/>
    </location>
</feature>
<feature type="compositionally biased region" description="Low complexity" evidence="1">
    <location>
        <begin position="34"/>
        <end position="44"/>
    </location>
</feature>
<comment type="caution">
    <text evidence="2">The sequence shown here is derived from an EMBL/GenBank/DDBJ whole genome shotgun (WGS) entry which is preliminary data.</text>
</comment>
<organism evidence="2 3">
    <name type="scientific">Acorus calamus</name>
    <name type="common">Sweet flag</name>
    <dbReference type="NCBI Taxonomy" id="4465"/>
    <lineage>
        <taxon>Eukaryota</taxon>
        <taxon>Viridiplantae</taxon>
        <taxon>Streptophyta</taxon>
        <taxon>Embryophyta</taxon>
        <taxon>Tracheophyta</taxon>
        <taxon>Spermatophyta</taxon>
        <taxon>Magnoliopsida</taxon>
        <taxon>Liliopsida</taxon>
        <taxon>Acoraceae</taxon>
        <taxon>Acorus</taxon>
    </lineage>
</organism>
<dbReference type="AlphaFoldDB" id="A0AAV9CPC2"/>
<accession>A0AAV9CPC2</accession>
<evidence type="ECO:0000313" key="3">
    <source>
        <dbReference type="Proteomes" id="UP001180020"/>
    </source>
</evidence>
<dbReference type="PANTHER" id="PTHR34657">
    <property type="entry name" value="EMBRYO SAC DEVELOPMENT ARREST 6"/>
    <property type="match status" value="1"/>
</dbReference>
<sequence length="142" mass="15657">MRNHTRQKLTPIGSKKRKAGDGLLDTPKPPRLEPIPQAEPVVEPQQPPPSTKRLLAGYFAHEFLTRGTLFGQKFDPARAEAAAALQAKQPQQEKSPNADTARLQPDEPPVGYSDVAYLLKTDGAHIPSVYNPAQLVRWMQTA</sequence>
<reference evidence="2" key="2">
    <citation type="submission" date="2023-06" db="EMBL/GenBank/DDBJ databases">
        <authorList>
            <person name="Ma L."/>
            <person name="Liu K.-W."/>
            <person name="Li Z."/>
            <person name="Hsiao Y.-Y."/>
            <person name="Qi Y."/>
            <person name="Fu T."/>
            <person name="Tang G."/>
            <person name="Zhang D."/>
            <person name="Sun W.-H."/>
            <person name="Liu D.-K."/>
            <person name="Li Y."/>
            <person name="Chen G.-Z."/>
            <person name="Liu X.-D."/>
            <person name="Liao X.-Y."/>
            <person name="Jiang Y.-T."/>
            <person name="Yu X."/>
            <person name="Hao Y."/>
            <person name="Huang J."/>
            <person name="Zhao X.-W."/>
            <person name="Ke S."/>
            <person name="Chen Y.-Y."/>
            <person name="Wu W.-L."/>
            <person name="Hsu J.-L."/>
            <person name="Lin Y.-F."/>
            <person name="Huang M.-D."/>
            <person name="Li C.-Y."/>
            <person name="Huang L."/>
            <person name="Wang Z.-W."/>
            <person name="Zhao X."/>
            <person name="Zhong W.-Y."/>
            <person name="Peng D.-H."/>
            <person name="Ahmad S."/>
            <person name="Lan S."/>
            <person name="Zhang J.-S."/>
            <person name="Tsai W.-C."/>
            <person name="Van De Peer Y."/>
            <person name="Liu Z.-J."/>
        </authorList>
    </citation>
    <scope>NUCLEOTIDE SEQUENCE</scope>
    <source>
        <strain evidence="2">CP</strain>
        <tissue evidence="2">Leaves</tissue>
    </source>
</reference>